<comment type="caution">
    <text evidence="4">The sequence shown here is derived from an EMBL/GenBank/DDBJ whole genome shotgun (WGS) entry which is preliminary data.</text>
</comment>
<dbReference type="EMBL" id="JAMZEK010000003">
    <property type="protein sequence ID" value="MCP1375513.1"/>
    <property type="molecule type" value="Genomic_DNA"/>
</dbReference>
<feature type="domain" description="DUF2059" evidence="3">
    <location>
        <begin position="83"/>
        <end position="140"/>
    </location>
</feature>
<gene>
    <name evidence="4" type="ORF">NC595_15800</name>
</gene>
<evidence type="ECO:0000256" key="2">
    <source>
        <dbReference type="SAM" id="SignalP"/>
    </source>
</evidence>
<dbReference type="Pfam" id="PF09832">
    <property type="entry name" value="DUF2059"/>
    <property type="match status" value="1"/>
</dbReference>
<name>A0ABT1FHB2_9GAMM</name>
<dbReference type="RefSeq" id="WP_253568042.1">
    <property type="nucleotide sequence ID" value="NZ_JAMZEK010000003.1"/>
</dbReference>
<keyword evidence="5" id="KW-1185">Reference proteome</keyword>
<evidence type="ECO:0000259" key="3">
    <source>
        <dbReference type="Pfam" id="PF09832"/>
    </source>
</evidence>
<accession>A0ABT1FHB2</accession>
<evidence type="ECO:0000313" key="5">
    <source>
        <dbReference type="Proteomes" id="UP001204615"/>
    </source>
</evidence>
<feature type="region of interest" description="Disordered" evidence="1">
    <location>
        <begin position="154"/>
        <end position="178"/>
    </location>
</feature>
<protein>
    <submittedName>
        <fullName evidence="4">DUF2059 domain-containing protein</fullName>
    </submittedName>
</protein>
<dbReference type="InterPro" id="IPR018637">
    <property type="entry name" value="DUF2059"/>
</dbReference>
<feature type="chain" id="PRO_5046467275" evidence="2">
    <location>
        <begin position="29"/>
        <end position="178"/>
    </location>
</feature>
<feature type="signal peptide" evidence="2">
    <location>
        <begin position="1"/>
        <end position="28"/>
    </location>
</feature>
<organism evidence="4 5">
    <name type="scientific">Dyella lutea</name>
    <dbReference type="NCBI Taxonomy" id="2950441"/>
    <lineage>
        <taxon>Bacteria</taxon>
        <taxon>Pseudomonadati</taxon>
        <taxon>Pseudomonadota</taxon>
        <taxon>Gammaproteobacteria</taxon>
        <taxon>Lysobacterales</taxon>
        <taxon>Rhodanobacteraceae</taxon>
        <taxon>Dyella</taxon>
    </lineage>
</organism>
<feature type="compositionally biased region" description="Low complexity" evidence="1">
    <location>
        <begin position="164"/>
        <end position="178"/>
    </location>
</feature>
<sequence length="178" mass="19411">MTYDRVGPRLVSVLAGLVLMLGTSPLMATQASAKQVKELMGLFGTERMFQQMNAQMAAMMGRQLPCVPASYWNGFLDGQATRELGAKLVPIYQRHFTEQDVRGLLKFYRSPLGKKLLLEQPSIMAEVMQMGRQWGEQRAQAMITGLQQNGTLTAERRCPPASGPQPALAAPAAAASSP</sequence>
<dbReference type="Proteomes" id="UP001204615">
    <property type="component" value="Unassembled WGS sequence"/>
</dbReference>
<keyword evidence="2" id="KW-0732">Signal</keyword>
<proteinExistence type="predicted"/>
<evidence type="ECO:0000313" key="4">
    <source>
        <dbReference type="EMBL" id="MCP1375513.1"/>
    </source>
</evidence>
<reference evidence="4 5" key="1">
    <citation type="submission" date="2022-06" db="EMBL/GenBank/DDBJ databases">
        <title>Dyella sp. Sa strain:Sa Genome sequencing.</title>
        <authorList>
            <person name="Park S."/>
        </authorList>
    </citation>
    <scope>NUCLEOTIDE SEQUENCE [LARGE SCALE GENOMIC DNA]</scope>
    <source>
        <strain evidence="4 5">Sa</strain>
    </source>
</reference>
<evidence type="ECO:0000256" key="1">
    <source>
        <dbReference type="SAM" id="MobiDB-lite"/>
    </source>
</evidence>